<name>A0ABW0HZY3_9BACL</name>
<evidence type="ECO:0000313" key="1">
    <source>
        <dbReference type="EMBL" id="MFC5406144.1"/>
    </source>
</evidence>
<sequence>MSHEKEQAPLLELYLTYDQWKEKHDSLYARLMELCRCMRWNPSNYECANWESHHRLVRATFIPFMEEWKKYVQQEKLTIYPFAKASIRGDESSPVTPLEEDDRLVTLFYEHYVRAYEEGATPEDSLARVMQVLLIVTEHFRIEDETILPITEKLMEDLAYSGS</sequence>
<organism evidence="1 2">
    <name type="scientific">Cohnella soli</name>
    <dbReference type="NCBI Taxonomy" id="425005"/>
    <lineage>
        <taxon>Bacteria</taxon>
        <taxon>Bacillati</taxon>
        <taxon>Bacillota</taxon>
        <taxon>Bacilli</taxon>
        <taxon>Bacillales</taxon>
        <taxon>Paenibacillaceae</taxon>
        <taxon>Cohnella</taxon>
    </lineage>
</organism>
<protein>
    <recommendedName>
        <fullName evidence="3">Hemerythrin domain-containing protein</fullName>
    </recommendedName>
</protein>
<reference evidence="2" key="1">
    <citation type="journal article" date="2019" name="Int. J. Syst. Evol. Microbiol.">
        <title>The Global Catalogue of Microorganisms (GCM) 10K type strain sequencing project: providing services to taxonomists for standard genome sequencing and annotation.</title>
        <authorList>
            <consortium name="The Broad Institute Genomics Platform"/>
            <consortium name="The Broad Institute Genome Sequencing Center for Infectious Disease"/>
            <person name="Wu L."/>
            <person name="Ma J."/>
        </authorList>
    </citation>
    <scope>NUCLEOTIDE SEQUENCE [LARGE SCALE GENOMIC DNA]</scope>
    <source>
        <strain evidence="2">CGMCC 1.18575</strain>
    </source>
</reference>
<keyword evidence="2" id="KW-1185">Reference proteome</keyword>
<evidence type="ECO:0000313" key="2">
    <source>
        <dbReference type="Proteomes" id="UP001596113"/>
    </source>
</evidence>
<evidence type="ECO:0008006" key="3">
    <source>
        <dbReference type="Google" id="ProtNLM"/>
    </source>
</evidence>
<dbReference type="RefSeq" id="WP_378138068.1">
    <property type="nucleotide sequence ID" value="NZ_JBHSMI010000052.1"/>
</dbReference>
<comment type="caution">
    <text evidence="1">The sequence shown here is derived from an EMBL/GenBank/DDBJ whole genome shotgun (WGS) entry which is preliminary data.</text>
</comment>
<accession>A0ABW0HZY3</accession>
<dbReference type="EMBL" id="JBHSMI010000052">
    <property type="protein sequence ID" value="MFC5406144.1"/>
    <property type="molecule type" value="Genomic_DNA"/>
</dbReference>
<gene>
    <name evidence="1" type="ORF">ACFPOF_25675</name>
</gene>
<dbReference type="Proteomes" id="UP001596113">
    <property type="component" value="Unassembled WGS sequence"/>
</dbReference>
<proteinExistence type="predicted"/>